<evidence type="ECO:0000256" key="1">
    <source>
        <dbReference type="SAM" id="MobiDB-lite"/>
    </source>
</evidence>
<feature type="region of interest" description="Disordered" evidence="1">
    <location>
        <begin position="1"/>
        <end position="75"/>
    </location>
</feature>
<dbReference type="Proteomes" id="UP000284706">
    <property type="component" value="Unassembled WGS sequence"/>
</dbReference>
<comment type="caution">
    <text evidence="2">The sequence shown here is derived from an EMBL/GenBank/DDBJ whole genome shotgun (WGS) entry which is preliminary data.</text>
</comment>
<proteinExistence type="predicted"/>
<keyword evidence="3" id="KW-1185">Reference proteome</keyword>
<feature type="compositionally biased region" description="Basic and acidic residues" evidence="1">
    <location>
        <begin position="1"/>
        <end position="10"/>
    </location>
</feature>
<feature type="compositionally biased region" description="Basic and acidic residues" evidence="1">
    <location>
        <begin position="37"/>
        <end position="51"/>
    </location>
</feature>
<feature type="compositionally biased region" description="Basic and acidic residues" evidence="1">
    <location>
        <begin position="66"/>
        <end position="75"/>
    </location>
</feature>
<dbReference type="EMBL" id="NHYE01001198">
    <property type="protein sequence ID" value="PPQ97782.1"/>
    <property type="molecule type" value="Genomic_DNA"/>
</dbReference>
<evidence type="ECO:0000313" key="3">
    <source>
        <dbReference type="Proteomes" id="UP000284706"/>
    </source>
</evidence>
<name>A0A409Y467_9AGAR</name>
<dbReference type="AlphaFoldDB" id="A0A409Y467"/>
<accession>A0A409Y467</accession>
<sequence length="75" mass="7990">MHRDTERGERVVATAAAAAAAEEEQECGDAKGISGGEKARELRSSSRRENGSDGLPGAEFEEGDVEEKNRGRKEG</sequence>
<gene>
    <name evidence="2" type="ORF">CVT26_012812</name>
</gene>
<evidence type="ECO:0000313" key="2">
    <source>
        <dbReference type="EMBL" id="PPQ97782.1"/>
    </source>
</evidence>
<dbReference type="InParanoid" id="A0A409Y467"/>
<organism evidence="2 3">
    <name type="scientific">Gymnopilus dilepis</name>
    <dbReference type="NCBI Taxonomy" id="231916"/>
    <lineage>
        <taxon>Eukaryota</taxon>
        <taxon>Fungi</taxon>
        <taxon>Dikarya</taxon>
        <taxon>Basidiomycota</taxon>
        <taxon>Agaricomycotina</taxon>
        <taxon>Agaricomycetes</taxon>
        <taxon>Agaricomycetidae</taxon>
        <taxon>Agaricales</taxon>
        <taxon>Agaricineae</taxon>
        <taxon>Hymenogastraceae</taxon>
        <taxon>Gymnopilus</taxon>
    </lineage>
</organism>
<reference evidence="2 3" key="1">
    <citation type="journal article" date="2018" name="Evol. Lett.">
        <title>Horizontal gene cluster transfer increased hallucinogenic mushroom diversity.</title>
        <authorList>
            <person name="Reynolds H.T."/>
            <person name="Vijayakumar V."/>
            <person name="Gluck-Thaler E."/>
            <person name="Korotkin H.B."/>
            <person name="Matheny P.B."/>
            <person name="Slot J.C."/>
        </authorList>
    </citation>
    <scope>NUCLEOTIDE SEQUENCE [LARGE SCALE GENOMIC DNA]</scope>
    <source>
        <strain evidence="2 3">SRW20</strain>
    </source>
</reference>
<protein>
    <submittedName>
        <fullName evidence="2">Uncharacterized protein</fullName>
    </submittedName>
</protein>